<evidence type="ECO:0000313" key="4">
    <source>
        <dbReference type="Proteomes" id="UP001153714"/>
    </source>
</evidence>
<protein>
    <recommendedName>
        <fullName evidence="2">Inosine/uridine-preferring nucleoside hydrolase domain-containing protein</fullName>
    </recommendedName>
</protein>
<dbReference type="Gene3D" id="3.90.245.10">
    <property type="entry name" value="Ribonucleoside hydrolase-like"/>
    <property type="match status" value="2"/>
</dbReference>
<dbReference type="Pfam" id="PF01156">
    <property type="entry name" value="IU_nuc_hydro"/>
    <property type="match status" value="2"/>
</dbReference>
<dbReference type="PANTHER" id="PTHR46190:SF1">
    <property type="entry name" value="SI:CH211-201H21.5"/>
    <property type="match status" value="1"/>
</dbReference>
<reference evidence="3" key="1">
    <citation type="submission" date="2021-12" db="EMBL/GenBank/DDBJ databases">
        <authorList>
            <person name="King R."/>
        </authorList>
    </citation>
    <scope>NUCLEOTIDE SEQUENCE</scope>
</reference>
<gene>
    <name evidence="3" type="ORF">DIATSA_LOCUS966</name>
</gene>
<feature type="domain" description="Inosine/uridine-preferring nucleoside hydrolase" evidence="2">
    <location>
        <begin position="50"/>
        <end position="139"/>
    </location>
</feature>
<name>A0A9N9N1U8_9NEOP</name>
<reference evidence="3" key="2">
    <citation type="submission" date="2022-10" db="EMBL/GenBank/DDBJ databases">
        <authorList>
            <consortium name="ENA_rothamsted_submissions"/>
            <consortium name="culmorum"/>
            <person name="King R."/>
        </authorList>
    </citation>
    <scope>NUCLEOTIDE SEQUENCE</scope>
</reference>
<keyword evidence="4" id="KW-1185">Reference proteome</keyword>
<comment type="similarity">
    <text evidence="1">Belongs to the IUNH family.</text>
</comment>
<accession>A0A9N9N1U8</accession>
<dbReference type="AlphaFoldDB" id="A0A9N9N1U8"/>
<feature type="domain" description="Inosine/uridine-preferring nucleoside hydrolase" evidence="2">
    <location>
        <begin position="302"/>
        <end position="436"/>
    </location>
</feature>
<dbReference type="SUPFAM" id="SSF53590">
    <property type="entry name" value="Nucleoside hydrolase"/>
    <property type="match status" value="2"/>
</dbReference>
<dbReference type="EMBL" id="OU893341">
    <property type="protein sequence ID" value="CAG9782730.1"/>
    <property type="molecule type" value="Genomic_DNA"/>
</dbReference>
<evidence type="ECO:0000256" key="1">
    <source>
        <dbReference type="ARBA" id="ARBA00009176"/>
    </source>
</evidence>
<sequence length="447" mass="50273">MLENLPEGQPLEMPIHPKRVRVLPSPVAKCSRYVECRASSGTSTPMTKRPVPEVTAITTTHGNVQEPQTYENTQKILDVANRMDIPIYRGSKYPIIKDYPEDHYFGFDGLGDNNGTYRSIKAQPAHAVFILIELSKKYKDAQNMKPEYNALHDVEAYYIVAQNAYPDIVTMLPSSIIDSMGIKTVWRKNVLGAINTDLMRAQNKFEEVSLTKGDKWELLDPTKDGKLKLVIDNDAGGDDAMAIFLALLYEKYYDGGSKSSIISTDVANFYYGIDGLGDTGENVTGLVPAEKQNAVLRDQESLPEFNAKMDPEAYHIVAQNANPDKVTIIPFSQTKIYLNFTKTWRRVVLGGINSDVMRQMNKYEAVSLRRPGGQWTALDPAAVSAAIKPDLVKEYRYSQNDIILCGDYKGINTNKFVEKEEANVRVIYSFNDEDYRQYLIDLMSRGA</sequence>
<evidence type="ECO:0000259" key="2">
    <source>
        <dbReference type="Pfam" id="PF01156"/>
    </source>
</evidence>
<dbReference type="PANTHER" id="PTHR46190">
    <property type="entry name" value="SI:CH211-201H21.5-RELATED"/>
    <property type="match status" value="1"/>
</dbReference>
<organism evidence="3 4">
    <name type="scientific">Diatraea saccharalis</name>
    <name type="common">sugarcane borer</name>
    <dbReference type="NCBI Taxonomy" id="40085"/>
    <lineage>
        <taxon>Eukaryota</taxon>
        <taxon>Metazoa</taxon>
        <taxon>Ecdysozoa</taxon>
        <taxon>Arthropoda</taxon>
        <taxon>Hexapoda</taxon>
        <taxon>Insecta</taxon>
        <taxon>Pterygota</taxon>
        <taxon>Neoptera</taxon>
        <taxon>Endopterygota</taxon>
        <taxon>Lepidoptera</taxon>
        <taxon>Glossata</taxon>
        <taxon>Ditrysia</taxon>
        <taxon>Pyraloidea</taxon>
        <taxon>Crambidae</taxon>
        <taxon>Crambinae</taxon>
        <taxon>Diatraea</taxon>
    </lineage>
</organism>
<dbReference type="InterPro" id="IPR036452">
    <property type="entry name" value="Ribo_hydro-like"/>
</dbReference>
<dbReference type="GO" id="GO:0016799">
    <property type="term" value="F:hydrolase activity, hydrolyzing N-glycosyl compounds"/>
    <property type="evidence" value="ECO:0007669"/>
    <property type="project" value="InterPro"/>
</dbReference>
<dbReference type="Proteomes" id="UP001153714">
    <property type="component" value="Chromosome 10"/>
</dbReference>
<proteinExistence type="inferred from homology"/>
<evidence type="ECO:0000313" key="3">
    <source>
        <dbReference type="EMBL" id="CAG9782730.1"/>
    </source>
</evidence>
<dbReference type="OrthoDB" id="432381at2759"/>
<dbReference type="InterPro" id="IPR001910">
    <property type="entry name" value="Inosine/uridine_hydrolase_dom"/>
</dbReference>
<dbReference type="InterPro" id="IPR052775">
    <property type="entry name" value="IUN_hydrolase"/>
</dbReference>